<name>A0AAU9EK81_9FIRM</name>
<dbReference type="RefSeq" id="WP_338535592.1">
    <property type="nucleotide sequence ID" value="NZ_AP028654.1"/>
</dbReference>
<gene>
    <name evidence="1" type="ORF">HLPR_23190</name>
</gene>
<dbReference type="AlphaFoldDB" id="A0AAU9EK81"/>
<proteinExistence type="predicted"/>
<dbReference type="KEGG" id="hprf:HLPR_23190"/>
<evidence type="ECO:0000313" key="1">
    <source>
        <dbReference type="EMBL" id="BEP29988.1"/>
    </source>
</evidence>
<sequence>MKVDKKDNFLELVPKRKKNQEFIVSSDGLVKIIIPRDGIVDRFVRFFIKTPKKMEIELDEIGSTVWIAVDGKNSIGDVGNILLDKFGDKIEPLHKRLAEYIVILRNNKFIYLEKI</sequence>
<organism evidence="1 2">
    <name type="scientific">Helicovermis profundi</name>
    <dbReference type="NCBI Taxonomy" id="3065157"/>
    <lineage>
        <taxon>Bacteria</taxon>
        <taxon>Bacillati</taxon>
        <taxon>Bacillota</taxon>
        <taxon>Clostridia</taxon>
        <taxon>Helicovermis</taxon>
    </lineage>
</organism>
<keyword evidence="2" id="KW-1185">Reference proteome</keyword>
<dbReference type="EMBL" id="AP028654">
    <property type="protein sequence ID" value="BEP29988.1"/>
    <property type="molecule type" value="Genomic_DNA"/>
</dbReference>
<protein>
    <submittedName>
        <fullName evidence="1">PqqD family peptide modification chaperone</fullName>
    </submittedName>
</protein>
<dbReference type="InterPro" id="IPR008792">
    <property type="entry name" value="PQQD"/>
</dbReference>
<evidence type="ECO:0000313" key="2">
    <source>
        <dbReference type="Proteomes" id="UP001321786"/>
    </source>
</evidence>
<dbReference type="Proteomes" id="UP001321786">
    <property type="component" value="Chromosome"/>
</dbReference>
<reference evidence="1 2" key="1">
    <citation type="submission" date="2023-08" db="EMBL/GenBank/DDBJ databases">
        <title>Helicovermis profunda gen. nov., sp. nov., a novel mesophilic, fermentative bacterium within the Bacillota from a deep-sea hydrothermal vent chimney.</title>
        <authorList>
            <person name="Miyazaki U."/>
            <person name="Mizutani D."/>
            <person name="Hashimoto Y."/>
            <person name="Tame A."/>
            <person name="Sawayama S."/>
            <person name="Miyazaki J."/>
            <person name="Takai K."/>
            <person name="Nakagawa S."/>
        </authorList>
    </citation>
    <scope>NUCLEOTIDE SEQUENCE [LARGE SCALE GENOMIC DNA]</scope>
    <source>
        <strain evidence="1 2">S502</strain>
    </source>
</reference>
<dbReference type="Pfam" id="PF05402">
    <property type="entry name" value="PqqD"/>
    <property type="match status" value="1"/>
</dbReference>
<accession>A0AAU9EK81</accession>